<accession>A0A9K3CQ07</accession>
<dbReference type="Proteomes" id="UP000265618">
    <property type="component" value="Unassembled WGS sequence"/>
</dbReference>
<keyword evidence="2" id="KW-1185">Reference proteome</keyword>
<proteinExistence type="predicted"/>
<reference evidence="1 2" key="1">
    <citation type="journal article" date="2018" name="PLoS ONE">
        <title>The draft genome of Kipferlia bialata reveals reductive genome evolution in fornicate parasites.</title>
        <authorList>
            <person name="Tanifuji G."/>
            <person name="Takabayashi S."/>
            <person name="Kume K."/>
            <person name="Takagi M."/>
            <person name="Nakayama T."/>
            <person name="Kamikawa R."/>
            <person name="Inagaki Y."/>
            <person name="Hashimoto T."/>
        </authorList>
    </citation>
    <scope>NUCLEOTIDE SEQUENCE [LARGE SCALE GENOMIC DNA]</scope>
    <source>
        <strain evidence="1">NY0173</strain>
    </source>
</reference>
<dbReference type="AlphaFoldDB" id="A0A9K3CQ07"/>
<dbReference type="EMBL" id="BDIP01000169">
    <property type="protein sequence ID" value="GIQ80436.1"/>
    <property type="molecule type" value="Genomic_DNA"/>
</dbReference>
<name>A0A9K3CQ07_9EUKA</name>
<protein>
    <submittedName>
        <fullName evidence="1">Uncharacterized protein</fullName>
    </submittedName>
</protein>
<gene>
    <name evidence="1" type="ORF">KIPB_001236</name>
</gene>
<evidence type="ECO:0000313" key="1">
    <source>
        <dbReference type="EMBL" id="GIQ80436.1"/>
    </source>
</evidence>
<comment type="caution">
    <text evidence="1">The sequence shown here is derived from an EMBL/GenBank/DDBJ whole genome shotgun (WGS) entry which is preliminary data.</text>
</comment>
<sequence length="234" mass="26683">MAQFYNLVELMIKDVMSYDEHLESDTLRLKELIVHLQYRLGRNKNYRWYPVEKVSPTLFAHATADLEAGKDVMVGLIGEGLAQRLGSTANGYRSFLECKDCVEQRFSVLISKAPPNLQGFLITDLARIMSEAKTDAESLRILDSPPSEWMGYLTGLADVGDKLASVQGALSVAQERLRAPASKRIACMVYVREDMEEEITGRLRRTVARWEREIADRRKQLVRERAELKKNEDT</sequence>
<organism evidence="1 2">
    <name type="scientific">Kipferlia bialata</name>
    <dbReference type="NCBI Taxonomy" id="797122"/>
    <lineage>
        <taxon>Eukaryota</taxon>
        <taxon>Metamonada</taxon>
        <taxon>Carpediemonas-like organisms</taxon>
        <taxon>Kipferlia</taxon>
    </lineage>
</organism>
<evidence type="ECO:0000313" key="2">
    <source>
        <dbReference type="Proteomes" id="UP000265618"/>
    </source>
</evidence>